<proteinExistence type="predicted"/>
<gene>
    <name evidence="3" type="ORF">HMPREF3182_01432</name>
</gene>
<reference evidence="4" key="1">
    <citation type="submission" date="2016-01" db="EMBL/GenBank/DDBJ databases">
        <authorList>
            <person name="Mitreva M."/>
            <person name="Pepin K.H."/>
            <person name="Mihindukulasuriya K.A."/>
            <person name="Fulton R."/>
            <person name="Fronick C."/>
            <person name="O'Laughlin M."/>
            <person name="Miner T."/>
            <person name="Herter B."/>
            <person name="Rosa B.A."/>
            <person name="Cordes M."/>
            <person name="Tomlinson C."/>
            <person name="Wollam A."/>
            <person name="Palsikar V.B."/>
            <person name="Mardis E.R."/>
            <person name="Wilson R.K."/>
        </authorList>
    </citation>
    <scope>NUCLEOTIDE SEQUENCE [LARGE SCALE GENOMIC DNA]</scope>
    <source>
        <strain evidence="4">KA00182</strain>
    </source>
</reference>
<evidence type="ECO:0000259" key="2">
    <source>
        <dbReference type="Pfam" id="PF08486"/>
    </source>
</evidence>
<comment type="caution">
    <text evidence="3">The sequence shown here is derived from an EMBL/GenBank/DDBJ whole genome shotgun (WGS) entry which is preliminary data.</text>
</comment>
<organism evidence="3 4">
    <name type="scientific">Megasphaera hutchinsoni</name>
    <dbReference type="NCBI Taxonomy" id="1588748"/>
    <lineage>
        <taxon>Bacteria</taxon>
        <taxon>Bacillati</taxon>
        <taxon>Bacillota</taxon>
        <taxon>Negativicutes</taxon>
        <taxon>Veillonellales</taxon>
        <taxon>Veillonellaceae</taxon>
        <taxon>Megasphaera</taxon>
    </lineage>
</organism>
<accession>A0A134CD13</accession>
<dbReference type="Proteomes" id="UP000070160">
    <property type="component" value="Unassembled WGS sequence"/>
</dbReference>
<dbReference type="InterPro" id="IPR013486">
    <property type="entry name" value="SpoIID/LytB"/>
</dbReference>
<dbReference type="EMBL" id="LSDT01000050">
    <property type="protein sequence ID" value="KXB90119.1"/>
    <property type="molecule type" value="Genomic_DNA"/>
</dbReference>
<dbReference type="PANTHER" id="PTHR30032">
    <property type="entry name" value="N-ACETYLMURAMOYL-L-ALANINE AMIDASE-RELATED"/>
    <property type="match status" value="1"/>
</dbReference>
<evidence type="ECO:0000256" key="1">
    <source>
        <dbReference type="SAM" id="SignalP"/>
    </source>
</evidence>
<dbReference type="InterPro" id="IPR013693">
    <property type="entry name" value="SpoIID/LytB_N"/>
</dbReference>
<feature type="signal peptide" evidence="1">
    <location>
        <begin position="1"/>
        <end position="26"/>
    </location>
</feature>
<dbReference type="STRING" id="1588748.HMPREF3182_01432"/>
<dbReference type="Pfam" id="PF08486">
    <property type="entry name" value="SpoIID"/>
    <property type="match status" value="1"/>
</dbReference>
<dbReference type="InterPro" id="IPR051922">
    <property type="entry name" value="Bact_Sporulation_Assoc"/>
</dbReference>
<feature type="domain" description="Sporulation stage II protein D amidase enhancer LytB N-terminal" evidence="2">
    <location>
        <begin position="122"/>
        <end position="211"/>
    </location>
</feature>
<dbReference type="PATRIC" id="fig|1588748.3.peg.1385"/>
<sequence length="414" mass="45626">MRGGYMKLIAMLLACCFCLGNLGSDASGPGVLIRVGIREGRPSVAMVSTGGMNIYTGTSFLKSVDNNVVVRISNRGKDMYVDGDKVIAPVTFHARTYQGTIRLTDGYTYRGSMECLKTPGRDGLTVVNVVPVEYYLYGVVGKEMSPSWNLEALKAQAVAARTYAITHKNYYRQRGFDVTDDTRSQMYGGMNGEAHSVIRAVDETNGEVLFYKGKLIDAIFCSTAGGWTENSENVWGRAYGYLRGVPDFSRTMPEYRWHVKVTPEQMANVLQASGRTVGEVTGILLSPLQKRPMSVGDRGISGRVRSLTIYGTDGKVTLSGNVFQSLFSLKSAVFDVYDGQSSLPDPETNSVQREAFFTVDKGIPFVIYGFGWGHGLGMSQYGAYHMALSHRGVKNYYRTILAHYYTGTSLEQLY</sequence>
<dbReference type="PANTHER" id="PTHR30032:SF4">
    <property type="entry name" value="AMIDASE ENHANCER"/>
    <property type="match status" value="1"/>
</dbReference>
<keyword evidence="4" id="KW-1185">Reference proteome</keyword>
<evidence type="ECO:0000313" key="3">
    <source>
        <dbReference type="EMBL" id="KXB90119.1"/>
    </source>
</evidence>
<dbReference type="GO" id="GO:0030435">
    <property type="term" value="P:sporulation resulting in formation of a cellular spore"/>
    <property type="evidence" value="ECO:0007669"/>
    <property type="project" value="InterPro"/>
</dbReference>
<dbReference type="AlphaFoldDB" id="A0A134CD13"/>
<keyword evidence="1" id="KW-0732">Signal</keyword>
<evidence type="ECO:0000313" key="4">
    <source>
        <dbReference type="Proteomes" id="UP000070160"/>
    </source>
</evidence>
<feature type="chain" id="PRO_5007463405" evidence="1">
    <location>
        <begin position="27"/>
        <end position="414"/>
    </location>
</feature>
<protein>
    <submittedName>
        <fullName evidence="3">SpoIID/LytB domain protein</fullName>
    </submittedName>
</protein>
<name>A0A134CD13_9FIRM</name>
<dbReference type="GO" id="GO:0030288">
    <property type="term" value="C:outer membrane-bounded periplasmic space"/>
    <property type="evidence" value="ECO:0007669"/>
    <property type="project" value="TreeGrafter"/>
</dbReference>
<dbReference type="NCBIfam" id="TIGR02669">
    <property type="entry name" value="SpoIID_LytB"/>
    <property type="match status" value="1"/>
</dbReference>